<dbReference type="InterPro" id="IPR001959">
    <property type="entry name" value="Transposase"/>
</dbReference>
<dbReference type="Proteomes" id="UP000030554">
    <property type="component" value="Unassembled WGS sequence"/>
</dbReference>
<evidence type="ECO:0000256" key="1">
    <source>
        <dbReference type="ARBA" id="ARBA00008761"/>
    </source>
</evidence>
<dbReference type="InterPro" id="IPR051399">
    <property type="entry name" value="RNA-guided_DNA_endo/Transpos"/>
</dbReference>
<gene>
    <name evidence="11" type="ORF">IO48_09270</name>
</gene>
<evidence type="ECO:0000256" key="6">
    <source>
        <dbReference type="ARBA" id="ARBA00023125"/>
    </source>
</evidence>
<protein>
    <submittedName>
        <fullName evidence="11">Transposase</fullName>
    </submittedName>
</protein>
<reference evidence="11 12" key="1">
    <citation type="submission" date="2014-07" db="EMBL/GenBank/DDBJ databases">
        <title>Chaperone-usher fimbriae in a diverse selection of Gallibacterium genomes.</title>
        <authorList>
            <person name="Kudirkiene E."/>
            <person name="Bager R.J."/>
            <person name="Johnson T.J."/>
            <person name="Bojesen A.M."/>
        </authorList>
    </citation>
    <scope>NUCLEOTIDE SEQUENCE [LARGE SCALE GENOMIC DNA]</scope>
    <source>
        <strain evidence="11 12">4895</strain>
    </source>
</reference>
<dbReference type="Pfam" id="PF01385">
    <property type="entry name" value="OrfB_IS605"/>
    <property type="match status" value="1"/>
</dbReference>
<dbReference type="PANTHER" id="PTHR30405">
    <property type="entry name" value="TRANSPOSASE"/>
    <property type="match status" value="1"/>
</dbReference>
<dbReference type="GO" id="GO:0003677">
    <property type="term" value="F:DNA binding"/>
    <property type="evidence" value="ECO:0007669"/>
    <property type="project" value="UniProtKB-KW"/>
</dbReference>
<dbReference type="GO" id="GO:0006310">
    <property type="term" value="P:DNA recombination"/>
    <property type="evidence" value="ECO:0007669"/>
    <property type="project" value="UniProtKB-KW"/>
</dbReference>
<keyword evidence="5" id="KW-0862">Zinc</keyword>
<comment type="caution">
    <text evidence="11">The sequence shown here is derived from an EMBL/GenBank/DDBJ whole genome shotgun (WGS) entry which is preliminary data.</text>
</comment>
<dbReference type="EMBL" id="JPJQ01000042">
    <property type="protein sequence ID" value="KGQ60789.1"/>
    <property type="molecule type" value="Genomic_DNA"/>
</dbReference>
<dbReference type="Pfam" id="PF07282">
    <property type="entry name" value="Cas12f1-like_TNB"/>
    <property type="match status" value="1"/>
</dbReference>
<evidence type="ECO:0000313" key="11">
    <source>
        <dbReference type="EMBL" id="KGQ60789.1"/>
    </source>
</evidence>
<dbReference type="InterPro" id="IPR010095">
    <property type="entry name" value="Cas12f1-like_TNB"/>
</dbReference>
<dbReference type="PANTHER" id="PTHR30405:SF25">
    <property type="entry name" value="RNA-GUIDED DNA ENDONUCLEASE INSQ-RELATED"/>
    <property type="match status" value="1"/>
</dbReference>
<feature type="non-terminal residue" evidence="11">
    <location>
        <position position="349"/>
    </location>
</feature>
<evidence type="ECO:0000256" key="7">
    <source>
        <dbReference type="ARBA" id="ARBA00023172"/>
    </source>
</evidence>
<dbReference type="NCBIfam" id="NF040570">
    <property type="entry name" value="guided_TnpB"/>
    <property type="match status" value="1"/>
</dbReference>
<evidence type="ECO:0000256" key="5">
    <source>
        <dbReference type="ARBA" id="ARBA00022833"/>
    </source>
</evidence>
<organism evidence="11 12">
    <name type="scientific">Gallibacterium anatis 4895</name>
    <dbReference type="NCBI Taxonomy" id="1396510"/>
    <lineage>
        <taxon>Bacteria</taxon>
        <taxon>Pseudomonadati</taxon>
        <taxon>Pseudomonadota</taxon>
        <taxon>Gammaproteobacteria</taxon>
        <taxon>Pasteurellales</taxon>
        <taxon>Pasteurellaceae</taxon>
        <taxon>Gallibacterium</taxon>
    </lineage>
</organism>
<keyword evidence="4" id="KW-0479">Metal-binding</keyword>
<evidence type="ECO:0000259" key="10">
    <source>
        <dbReference type="Pfam" id="PF12323"/>
    </source>
</evidence>
<evidence type="ECO:0000256" key="4">
    <source>
        <dbReference type="ARBA" id="ARBA00022723"/>
    </source>
</evidence>
<keyword evidence="6" id="KW-0238">DNA-binding</keyword>
<evidence type="ECO:0000256" key="2">
    <source>
        <dbReference type="ARBA" id="ARBA00011044"/>
    </source>
</evidence>
<keyword evidence="3" id="KW-0815">Transposition</keyword>
<evidence type="ECO:0000313" key="12">
    <source>
        <dbReference type="Proteomes" id="UP000030554"/>
    </source>
</evidence>
<dbReference type="AlphaFoldDB" id="A0A0A3AGX0"/>
<accession>A0A0A3AGX0</accession>
<evidence type="ECO:0000259" key="8">
    <source>
        <dbReference type="Pfam" id="PF01385"/>
    </source>
</evidence>
<name>A0A0A3AGX0_9PAST</name>
<feature type="domain" description="Cas12f1-like TNB" evidence="9">
    <location>
        <begin position="291"/>
        <end position="349"/>
    </location>
</feature>
<keyword evidence="7" id="KW-0233">DNA recombination</keyword>
<proteinExistence type="inferred from homology"/>
<evidence type="ECO:0000259" key="9">
    <source>
        <dbReference type="Pfam" id="PF07282"/>
    </source>
</evidence>
<dbReference type="GO" id="GO:0046872">
    <property type="term" value="F:metal ion binding"/>
    <property type="evidence" value="ECO:0007669"/>
    <property type="project" value="UniProtKB-KW"/>
</dbReference>
<comment type="similarity">
    <text evidence="1">In the C-terminal section; belongs to the transposase 35 family.</text>
</comment>
<dbReference type="Pfam" id="PF12323">
    <property type="entry name" value="HTH_OrfB_IS605"/>
    <property type="match status" value="1"/>
</dbReference>
<feature type="domain" description="Probable transposase IS891/IS1136/IS1341" evidence="8">
    <location>
        <begin position="153"/>
        <end position="264"/>
    </location>
</feature>
<dbReference type="InterPro" id="IPR021027">
    <property type="entry name" value="Transposase_put_HTH"/>
</dbReference>
<feature type="domain" description="Transposase putative helix-turn-helix" evidence="10">
    <location>
        <begin position="1"/>
        <end position="35"/>
    </location>
</feature>
<dbReference type="GO" id="GO:0032196">
    <property type="term" value="P:transposition"/>
    <property type="evidence" value="ECO:0007669"/>
    <property type="project" value="UniProtKB-KW"/>
</dbReference>
<dbReference type="RefSeq" id="WP_039164137.1">
    <property type="nucleotide sequence ID" value="NZ_JPJQ01000042.1"/>
</dbReference>
<sequence>MPNGEQSRKIKQFCGCSRFVFNRALAWQNEQYQQDNNQKFSYSKIANLLPQWKKELSWLKECHSQVLQQSLKDLETAFKNFFQQRADFPKFKKKGVKESFRFPQGCKLEQQNNRLYLPKIGWVRYRNSRGVVGEIKNVTVIHKCGRFFVSIQTEFEYEIPTHNGGEIGIDMGVIRFATLSNGEFFAPLNAFKIYKGKLAKLQRQLKNKVKFSQNWQKLKAKIAKLHHKIANCRKDFLHKISTQISKNHAMIYIEDLQVANMSKSAKGTAEQHGKNVAAKSGLNRAILDQSWFEFRRQLDYKTQWQGGFLVAVPPKNSSRTCPCCGHISKENRQTQAHFECVECGYTENA</sequence>
<evidence type="ECO:0000256" key="3">
    <source>
        <dbReference type="ARBA" id="ARBA00022578"/>
    </source>
</evidence>
<comment type="similarity">
    <text evidence="2">In the N-terminal section; belongs to the transposase 2 family.</text>
</comment>